<accession>A0ABT5YRT3</accession>
<proteinExistence type="predicted"/>
<dbReference type="EMBL" id="JARHUD010000015">
    <property type="protein sequence ID" value="MDF2097465.1"/>
    <property type="molecule type" value="Genomic_DNA"/>
</dbReference>
<organism evidence="1 2">
    <name type="scientific">Aquibaculum arenosum</name>
    <dbReference type="NCBI Taxonomy" id="3032591"/>
    <lineage>
        <taxon>Bacteria</taxon>
        <taxon>Pseudomonadati</taxon>
        <taxon>Pseudomonadota</taxon>
        <taxon>Alphaproteobacteria</taxon>
        <taxon>Rhodospirillales</taxon>
        <taxon>Rhodovibrionaceae</taxon>
        <taxon>Aquibaculum</taxon>
    </lineage>
</organism>
<sequence length="302" mass="32562">MEAAALALTISTAIADPLPCQGRYQAISGNVIMSASGIVQVDPRNRNESTVDLTYDGCDRIAIAGQGMRMDIVRSATSGWSGTLTAGGATRVFRFNALTPRLIDSWMDAFGGGMTVQRGMKLTLVKGTEHQPVDCIFDGERHDFTRENAAARAFLAARGLTPPSSDFALRDYFRAAEVENRTQTESRKGRTRHVRFLLGSGNRVLPAARAAARFREICRAEEGALDPPRRLLNFKIIEMENPDGFDVFAQLIDIETGKIIAQREGEATGTNDAALAAAMQASAAQLAEDGVTIGPLSDGKVR</sequence>
<evidence type="ECO:0000313" key="2">
    <source>
        <dbReference type="Proteomes" id="UP001215503"/>
    </source>
</evidence>
<evidence type="ECO:0000313" key="1">
    <source>
        <dbReference type="EMBL" id="MDF2097465.1"/>
    </source>
</evidence>
<gene>
    <name evidence="1" type="ORF">P2G67_15930</name>
</gene>
<reference evidence="1 2" key="1">
    <citation type="submission" date="2023-03" db="EMBL/GenBank/DDBJ databases">
        <title>Fodinicurvata sp. CAU 1616 isolated from sea sendiment.</title>
        <authorList>
            <person name="Kim W."/>
        </authorList>
    </citation>
    <scope>NUCLEOTIDE SEQUENCE [LARGE SCALE GENOMIC DNA]</scope>
    <source>
        <strain evidence="1 2">CAU 1616</strain>
    </source>
</reference>
<protein>
    <submittedName>
        <fullName evidence="1">Uncharacterized protein</fullName>
    </submittedName>
</protein>
<keyword evidence="2" id="KW-1185">Reference proteome</keyword>
<name>A0ABT5YRT3_9PROT</name>
<dbReference type="RefSeq" id="WP_275824293.1">
    <property type="nucleotide sequence ID" value="NZ_JARHUD010000015.1"/>
</dbReference>
<dbReference type="Proteomes" id="UP001215503">
    <property type="component" value="Unassembled WGS sequence"/>
</dbReference>
<comment type="caution">
    <text evidence="1">The sequence shown here is derived from an EMBL/GenBank/DDBJ whole genome shotgun (WGS) entry which is preliminary data.</text>
</comment>